<gene>
    <name evidence="1" type="ORF">OJ996_24575</name>
</gene>
<sequence>MSLIDVSHRWCLADFQESKVLNPEDENELVPFVPGALEHLYEALVFRDVEIMPPAFVSLALAVQDSFLSAPRAENVEDLALLKEIEQIHFMI</sequence>
<evidence type="ECO:0000313" key="1">
    <source>
        <dbReference type="EMBL" id="MCW1916786.1"/>
    </source>
</evidence>
<dbReference type="EMBL" id="JAPDDR010000018">
    <property type="protein sequence ID" value="MCW1916786.1"/>
    <property type="molecule type" value="Genomic_DNA"/>
</dbReference>
<accession>A0ABT3GBC6</accession>
<dbReference type="Proteomes" id="UP001165653">
    <property type="component" value="Unassembled WGS sequence"/>
</dbReference>
<protein>
    <submittedName>
        <fullName evidence="1">Uncharacterized protein</fullName>
    </submittedName>
</protein>
<reference evidence="1" key="1">
    <citation type="submission" date="2022-10" db="EMBL/GenBank/DDBJ databases">
        <title>Luteolibacter sp. GHJ8, whole genome shotgun sequencing project.</title>
        <authorList>
            <person name="Zhao G."/>
            <person name="Shen L."/>
        </authorList>
    </citation>
    <scope>NUCLEOTIDE SEQUENCE</scope>
    <source>
        <strain evidence="1">GHJ8</strain>
    </source>
</reference>
<keyword evidence="2" id="KW-1185">Reference proteome</keyword>
<dbReference type="RefSeq" id="WP_264516388.1">
    <property type="nucleotide sequence ID" value="NZ_JAPDDR010000018.1"/>
</dbReference>
<name>A0ABT3GBC6_9BACT</name>
<proteinExistence type="predicted"/>
<comment type="caution">
    <text evidence="1">The sequence shown here is derived from an EMBL/GenBank/DDBJ whole genome shotgun (WGS) entry which is preliminary data.</text>
</comment>
<evidence type="ECO:0000313" key="2">
    <source>
        <dbReference type="Proteomes" id="UP001165653"/>
    </source>
</evidence>
<organism evidence="1 2">
    <name type="scientific">Luteolibacter rhizosphaerae</name>
    <dbReference type="NCBI Taxonomy" id="2989719"/>
    <lineage>
        <taxon>Bacteria</taxon>
        <taxon>Pseudomonadati</taxon>
        <taxon>Verrucomicrobiota</taxon>
        <taxon>Verrucomicrobiia</taxon>
        <taxon>Verrucomicrobiales</taxon>
        <taxon>Verrucomicrobiaceae</taxon>
        <taxon>Luteolibacter</taxon>
    </lineage>
</organism>